<gene>
    <name evidence="2" type="ORF">S01H1_02654</name>
</gene>
<dbReference type="InterPro" id="IPR023346">
    <property type="entry name" value="Lysozyme-like_dom_sf"/>
</dbReference>
<name>X0S2G3_9ZZZZ</name>
<dbReference type="SUPFAM" id="SSF53955">
    <property type="entry name" value="Lysozyme-like"/>
    <property type="match status" value="1"/>
</dbReference>
<dbReference type="PROSITE" id="PS00922">
    <property type="entry name" value="TRANSGLYCOSYLASE"/>
    <property type="match status" value="1"/>
</dbReference>
<dbReference type="AlphaFoldDB" id="X0S2G3"/>
<dbReference type="GO" id="GO:0008933">
    <property type="term" value="F:peptidoglycan lytic transglycosylase activity"/>
    <property type="evidence" value="ECO:0007669"/>
    <property type="project" value="InterPro"/>
</dbReference>
<accession>X0S2G3</accession>
<organism evidence="2">
    <name type="scientific">marine sediment metagenome</name>
    <dbReference type="NCBI Taxonomy" id="412755"/>
    <lineage>
        <taxon>unclassified sequences</taxon>
        <taxon>metagenomes</taxon>
        <taxon>ecological metagenomes</taxon>
    </lineage>
</organism>
<dbReference type="PANTHER" id="PTHR37423">
    <property type="entry name" value="SOLUBLE LYTIC MUREIN TRANSGLYCOSYLASE-RELATED"/>
    <property type="match status" value="1"/>
</dbReference>
<proteinExistence type="predicted"/>
<sequence length="200" mass="22721">MKQPKPLKSKIFASLGILLLIVLFPLEADAQVKPRQNKKFDKIIKAVAEKYNLEASLIHSIIRAESDYNPHCISSKGALGLMQLMPETARIYGVGNPFEPRDNIEGGVRYLRDLINLYNRRTRFVLAAYNAGQTAVKKYGGIPPYPETRNYIEKVMTSYPKSFIKTGTKVYKYQDSSGRIVFTNCHYLYSSNKTTDKSDK</sequence>
<evidence type="ECO:0000259" key="1">
    <source>
        <dbReference type="Pfam" id="PF01464"/>
    </source>
</evidence>
<dbReference type="Gene3D" id="1.10.530.10">
    <property type="match status" value="1"/>
</dbReference>
<feature type="domain" description="Transglycosylase SLT" evidence="1">
    <location>
        <begin position="44"/>
        <end position="145"/>
    </location>
</feature>
<dbReference type="InterPro" id="IPR008258">
    <property type="entry name" value="Transglycosylase_SLT_dom_1"/>
</dbReference>
<protein>
    <recommendedName>
        <fullName evidence="1">Transglycosylase SLT domain-containing protein</fullName>
    </recommendedName>
</protein>
<dbReference type="EMBL" id="BARS01001315">
    <property type="protein sequence ID" value="GAF70122.1"/>
    <property type="molecule type" value="Genomic_DNA"/>
</dbReference>
<dbReference type="PANTHER" id="PTHR37423:SF2">
    <property type="entry name" value="MEMBRANE-BOUND LYTIC MUREIN TRANSGLYCOSYLASE C"/>
    <property type="match status" value="1"/>
</dbReference>
<dbReference type="GO" id="GO:0016020">
    <property type="term" value="C:membrane"/>
    <property type="evidence" value="ECO:0007669"/>
    <property type="project" value="InterPro"/>
</dbReference>
<comment type="caution">
    <text evidence="2">The sequence shown here is derived from an EMBL/GenBank/DDBJ whole genome shotgun (WGS) entry which is preliminary data.</text>
</comment>
<dbReference type="GO" id="GO:0000270">
    <property type="term" value="P:peptidoglycan metabolic process"/>
    <property type="evidence" value="ECO:0007669"/>
    <property type="project" value="InterPro"/>
</dbReference>
<dbReference type="Pfam" id="PF01464">
    <property type="entry name" value="SLT"/>
    <property type="match status" value="1"/>
</dbReference>
<reference evidence="2" key="1">
    <citation type="journal article" date="2014" name="Front. Microbiol.">
        <title>High frequency of phylogenetically diverse reductive dehalogenase-homologous genes in deep subseafloor sedimentary metagenomes.</title>
        <authorList>
            <person name="Kawai M."/>
            <person name="Futagami T."/>
            <person name="Toyoda A."/>
            <person name="Takaki Y."/>
            <person name="Nishi S."/>
            <person name="Hori S."/>
            <person name="Arai W."/>
            <person name="Tsubouchi T."/>
            <person name="Morono Y."/>
            <person name="Uchiyama I."/>
            <person name="Ito T."/>
            <person name="Fujiyama A."/>
            <person name="Inagaki F."/>
            <person name="Takami H."/>
        </authorList>
    </citation>
    <scope>NUCLEOTIDE SEQUENCE</scope>
    <source>
        <strain evidence="2">Expedition CK06-06</strain>
    </source>
</reference>
<evidence type="ECO:0000313" key="2">
    <source>
        <dbReference type="EMBL" id="GAF70122.1"/>
    </source>
</evidence>
<dbReference type="InterPro" id="IPR000189">
    <property type="entry name" value="Transglyc_AS"/>
</dbReference>
<dbReference type="CDD" id="cd00254">
    <property type="entry name" value="LT-like"/>
    <property type="match status" value="1"/>
</dbReference>